<feature type="signal peptide" evidence="2">
    <location>
        <begin position="1"/>
        <end position="37"/>
    </location>
</feature>
<evidence type="ECO:0000313" key="4">
    <source>
        <dbReference type="Proteomes" id="UP000186817"/>
    </source>
</evidence>
<gene>
    <name evidence="3" type="ORF">AK812_SmicGene30024</name>
</gene>
<keyword evidence="1" id="KW-0472">Membrane</keyword>
<evidence type="ECO:0000313" key="3">
    <source>
        <dbReference type="EMBL" id="OLP88610.1"/>
    </source>
</evidence>
<name>A0A1Q9D0C9_SYMMI</name>
<reference evidence="3 4" key="1">
    <citation type="submission" date="2016-02" db="EMBL/GenBank/DDBJ databases">
        <title>Genome analysis of coral dinoflagellate symbionts highlights evolutionary adaptations to a symbiotic lifestyle.</title>
        <authorList>
            <person name="Aranda M."/>
            <person name="Li Y."/>
            <person name="Liew Y.J."/>
            <person name="Baumgarten S."/>
            <person name="Simakov O."/>
            <person name="Wilson M."/>
            <person name="Piel J."/>
            <person name="Ashoor H."/>
            <person name="Bougouffa S."/>
            <person name="Bajic V.B."/>
            <person name="Ryu T."/>
            <person name="Ravasi T."/>
            <person name="Bayer T."/>
            <person name="Micklem G."/>
            <person name="Kim H."/>
            <person name="Bhak J."/>
            <person name="Lajeunesse T.C."/>
            <person name="Voolstra C.R."/>
        </authorList>
    </citation>
    <scope>NUCLEOTIDE SEQUENCE [LARGE SCALE GENOMIC DNA]</scope>
    <source>
        <strain evidence="3 4">CCMP2467</strain>
    </source>
</reference>
<evidence type="ECO:0000256" key="2">
    <source>
        <dbReference type="SAM" id="SignalP"/>
    </source>
</evidence>
<accession>A0A1Q9D0C9</accession>
<comment type="caution">
    <text evidence="3">The sequence shown here is derived from an EMBL/GenBank/DDBJ whole genome shotgun (WGS) entry which is preliminary data.</text>
</comment>
<dbReference type="Proteomes" id="UP000186817">
    <property type="component" value="Unassembled WGS sequence"/>
</dbReference>
<organism evidence="3 4">
    <name type="scientific">Symbiodinium microadriaticum</name>
    <name type="common">Dinoflagellate</name>
    <name type="synonym">Zooxanthella microadriatica</name>
    <dbReference type="NCBI Taxonomy" id="2951"/>
    <lineage>
        <taxon>Eukaryota</taxon>
        <taxon>Sar</taxon>
        <taxon>Alveolata</taxon>
        <taxon>Dinophyceae</taxon>
        <taxon>Suessiales</taxon>
        <taxon>Symbiodiniaceae</taxon>
        <taxon>Symbiodinium</taxon>
    </lineage>
</organism>
<keyword evidence="1" id="KW-0812">Transmembrane</keyword>
<evidence type="ECO:0000256" key="1">
    <source>
        <dbReference type="SAM" id="Phobius"/>
    </source>
</evidence>
<keyword evidence="1" id="KW-1133">Transmembrane helix</keyword>
<feature type="chain" id="PRO_5010337862" description="Poly [ADP-ribose] polymerase" evidence="2">
    <location>
        <begin position="38"/>
        <end position="1066"/>
    </location>
</feature>
<dbReference type="OrthoDB" id="424635at2759"/>
<evidence type="ECO:0008006" key="5">
    <source>
        <dbReference type="Google" id="ProtNLM"/>
    </source>
</evidence>
<protein>
    <recommendedName>
        <fullName evidence="5">Poly [ADP-ribose] polymerase</fullName>
    </recommendedName>
</protein>
<sequence>MVAAVAGAVSVTWASGFSRFVVRLFVLILASLPSVASDHFLASSQTSEHFSGRCLSTSAEYGCVANMSCSNENMATILGPIPLEACLAACRGYRNCQAVQYHCNTDCRLLSDCGPQKRSTCGGSLYLRNLDMQLGSRFATEILDPAKCHKSSGGADTGDLEDFACTEASLCAGRDWTARRYEGMSLLRCSALCRATNCQAFQFGCNSCTIYPSASACVSKSPSSCGSVYKRLYNGSTTEVDLGLGSVAVYSPQSCRLDSCWVSAICPAGSKPVSCQTVPPDSGHGVYSFDDGCAVQGSGMPIVAEAICMEAFNTTTIRSAWGINLLTLPCPNGSLPIACNCLQNSWAVGEPCAHVAELAPTPTASGLPVCQHYIDTGLYDSLRMSWHIGARISAICISEMGSMQEYSLLNTRDSVPIATELQTHYCGWAKTHSRNDVNCSAWMRAPLPDGGCSSSDCLGLADCAAICTSCSLCHGIYFFLGLDNATLSPNQARCYFQGDSLNPINLATEEYPSVASSISPWAVYVNRRDARCGQERTIRGVSFFKDTLCTELVVPSRVVASVHNDATEYTLKAGWWQMPSSFSPRTRASCPAGSIRIKAVFDSPVTVLCAIVDSSLDFATGWTLNWGSSGVAQSVSGNLVVFGSALSNIFSRAMVRGATATLRGLIVLACDPLLCPVDPLPLPHLLRRSFASVLGLRQHMIDFHDSPDGQDESGPTPTFAFLMEAKIVVETPADVASYLKAAALLRDIGRKLDVLTTALQQLHGLLFTVERLGPFAQHISTPPDPSALPLLPPPPALPAVPTTTVRISEDSSGGVEAGGGHSAYFVALLGIPVSGFILILALLALMRLRGRSFQGTWCLRRKSAGQTILGKALQRSEKDFARRLSETMAANLPEYWAARASEDASFDGLLYARYEHLHHMQTLVDFTYRGITTQDRLCPSGEHGKTRGGCPCVRPGGDPGLPTGFGVRQLVRVENSDLFAKYMVRKAEIRDFDLECDIFTRDALVSLPLSDMLSDLDDDVNEVYLWHGTSVRQGLMIAEVDFDLALAGTGGGTMCGGKFRGPWQTN</sequence>
<dbReference type="Gene3D" id="3.90.228.10">
    <property type="match status" value="1"/>
</dbReference>
<keyword evidence="2" id="KW-0732">Signal</keyword>
<proteinExistence type="predicted"/>
<dbReference type="EMBL" id="LSRX01000804">
    <property type="protein sequence ID" value="OLP88610.1"/>
    <property type="molecule type" value="Genomic_DNA"/>
</dbReference>
<dbReference type="AlphaFoldDB" id="A0A1Q9D0C9"/>
<feature type="transmembrane region" description="Helical" evidence="1">
    <location>
        <begin position="823"/>
        <end position="845"/>
    </location>
</feature>
<keyword evidence="4" id="KW-1185">Reference proteome</keyword>